<keyword evidence="10" id="KW-0626">Porin</keyword>
<evidence type="ECO:0000256" key="5">
    <source>
        <dbReference type="ARBA" id="ARBA00022597"/>
    </source>
</evidence>
<dbReference type="Pfam" id="PF22461">
    <property type="entry name" value="SLBB_2"/>
    <property type="match status" value="1"/>
</dbReference>
<dbReference type="Proteomes" id="UP000003844">
    <property type="component" value="Unassembled WGS sequence"/>
</dbReference>
<evidence type="ECO:0000256" key="12">
    <source>
        <dbReference type="ARBA" id="ARBA00023139"/>
    </source>
</evidence>
<keyword evidence="13" id="KW-0998">Cell outer membrane</keyword>
<evidence type="ECO:0000313" key="18">
    <source>
        <dbReference type="EMBL" id="EHQ02359.1"/>
    </source>
</evidence>
<keyword evidence="5" id="KW-0762">Sugar transport</keyword>
<keyword evidence="14" id="KW-0449">Lipoprotein</keyword>
<dbReference type="GO" id="GO:0046930">
    <property type="term" value="C:pore complex"/>
    <property type="evidence" value="ECO:0007669"/>
    <property type="project" value="UniProtKB-KW"/>
</dbReference>
<evidence type="ECO:0000313" key="19">
    <source>
        <dbReference type="Proteomes" id="UP000003844"/>
    </source>
</evidence>
<keyword evidence="7" id="KW-0732">Signal</keyword>
<keyword evidence="9" id="KW-0406">Ion transport</keyword>
<evidence type="ECO:0000256" key="3">
    <source>
        <dbReference type="ARBA" id="ARBA00022448"/>
    </source>
</evidence>
<organism evidence="18 19">
    <name type="scientific">Gillisia limnaea (strain DSM 15749 / LMG 21470 / R-8282)</name>
    <dbReference type="NCBI Taxonomy" id="865937"/>
    <lineage>
        <taxon>Bacteria</taxon>
        <taxon>Pseudomonadati</taxon>
        <taxon>Bacteroidota</taxon>
        <taxon>Flavobacteriia</taxon>
        <taxon>Flavobacteriales</taxon>
        <taxon>Flavobacteriaceae</taxon>
        <taxon>Gillisia</taxon>
    </lineage>
</organism>
<evidence type="ECO:0000256" key="14">
    <source>
        <dbReference type="ARBA" id="ARBA00023288"/>
    </source>
</evidence>
<keyword evidence="19" id="KW-1185">Reference proteome</keyword>
<feature type="domain" description="SLBB" evidence="17">
    <location>
        <begin position="150"/>
        <end position="229"/>
    </location>
</feature>
<keyword evidence="3" id="KW-0813">Transport</keyword>
<evidence type="ECO:0000256" key="2">
    <source>
        <dbReference type="ARBA" id="ARBA00009450"/>
    </source>
</evidence>
<reference evidence="19" key="1">
    <citation type="journal article" date="2012" name="Stand. Genomic Sci.">
        <title>Genome sequence of the Antarctic rhodopsins-containing flavobacterium Gillisia limnaea type strain (R-8282(T)).</title>
        <authorList>
            <person name="Riedel T."/>
            <person name="Held B."/>
            <person name="Nolan M."/>
            <person name="Lucas S."/>
            <person name="Lapidus A."/>
            <person name="Tice H."/>
            <person name="Del Rio T.G."/>
            <person name="Cheng J.F."/>
            <person name="Han C."/>
            <person name="Tapia R."/>
            <person name="Goodwin L.A."/>
            <person name="Pitluck S."/>
            <person name="Liolios K."/>
            <person name="Mavromatis K."/>
            <person name="Pagani I."/>
            <person name="Ivanova N."/>
            <person name="Mikhailova N."/>
            <person name="Pati A."/>
            <person name="Chen A."/>
            <person name="Palaniappan K."/>
            <person name="Land M."/>
            <person name="Rohde M."/>
            <person name="Tindall B.J."/>
            <person name="Detter J.C."/>
            <person name="Goker M."/>
            <person name="Bristow J."/>
            <person name="Eisen J.A."/>
            <person name="Markowitz V."/>
            <person name="Hugenholtz P."/>
            <person name="Kyrpides N.C."/>
            <person name="Klenk H.P."/>
            <person name="Woyke T."/>
        </authorList>
    </citation>
    <scope>NUCLEOTIDE SEQUENCE [LARGE SCALE GENOMIC DNA]</scope>
    <source>
        <strain evidence="19">DSM 15749 / LMG 21470 / R-8282</strain>
    </source>
</reference>
<protein>
    <submittedName>
        <fullName evidence="18">Polysaccharide export protein</fullName>
    </submittedName>
</protein>
<dbReference type="InterPro" id="IPR003715">
    <property type="entry name" value="Poly_export_N"/>
</dbReference>
<dbReference type="GO" id="GO:0006811">
    <property type="term" value="P:monoatomic ion transport"/>
    <property type="evidence" value="ECO:0007669"/>
    <property type="project" value="UniProtKB-KW"/>
</dbReference>
<accession>H2BZZ2</accession>
<dbReference type="Gene3D" id="3.30.1950.10">
    <property type="entry name" value="wza like domain"/>
    <property type="match status" value="1"/>
</dbReference>
<name>H2BZZ2_GILLR</name>
<evidence type="ECO:0000256" key="10">
    <source>
        <dbReference type="ARBA" id="ARBA00023114"/>
    </source>
</evidence>
<evidence type="ECO:0000256" key="15">
    <source>
        <dbReference type="SAM" id="Phobius"/>
    </source>
</evidence>
<dbReference type="RefSeq" id="WP_006988669.1">
    <property type="nucleotide sequence ID" value="NZ_JH594606.1"/>
</dbReference>
<keyword evidence="15" id="KW-1133">Transmembrane helix</keyword>
<dbReference type="InterPro" id="IPR049712">
    <property type="entry name" value="Poly_export"/>
</dbReference>
<evidence type="ECO:0000256" key="8">
    <source>
        <dbReference type="ARBA" id="ARBA00023047"/>
    </source>
</evidence>
<dbReference type="STRING" id="865937.Gilli_1715"/>
<keyword evidence="11 15" id="KW-0472">Membrane</keyword>
<dbReference type="PANTHER" id="PTHR33619:SF3">
    <property type="entry name" value="POLYSACCHARIDE EXPORT PROTEIN GFCE-RELATED"/>
    <property type="match status" value="1"/>
</dbReference>
<feature type="transmembrane region" description="Helical" evidence="15">
    <location>
        <begin position="245"/>
        <end position="263"/>
    </location>
</feature>
<evidence type="ECO:0000256" key="13">
    <source>
        <dbReference type="ARBA" id="ARBA00023237"/>
    </source>
</evidence>
<keyword evidence="12" id="KW-0564">Palmitate</keyword>
<comment type="similarity">
    <text evidence="2">Belongs to the BexD/CtrA/VexA family.</text>
</comment>
<dbReference type="GO" id="GO:0015159">
    <property type="term" value="F:polysaccharide transmembrane transporter activity"/>
    <property type="evidence" value="ECO:0007669"/>
    <property type="project" value="InterPro"/>
</dbReference>
<feature type="domain" description="Polysaccharide export protein N-terminal" evidence="16">
    <location>
        <begin position="47"/>
        <end position="146"/>
    </location>
</feature>
<evidence type="ECO:0000256" key="11">
    <source>
        <dbReference type="ARBA" id="ARBA00023136"/>
    </source>
</evidence>
<dbReference type="EMBL" id="JH594606">
    <property type="protein sequence ID" value="EHQ02359.1"/>
    <property type="molecule type" value="Genomic_DNA"/>
</dbReference>
<dbReference type="OrthoDB" id="662756at2"/>
<evidence type="ECO:0000256" key="4">
    <source>
        <dbReference type="ARBA" id="ARBA00022452"/>
    </source>
</evidence>
<evidence type="ECO:0000256" key="6">
    <source>
        <dbReference type="ARBA" id="ARBA00022692"/>
    </source>
</evidence>
<keyword evidence="8" id="KW-0625">Polysaccharide transport</keyword>
<evidence type="ECO:0000256" key="7">
    <source>
        <dbReference type="ARBA" id="ARBA00022729"/>
    </source>
</evidence>
<dbReference type="GO" id="GO:0009279">
    <property type="term" value="C:cell outer membrane"/>
    <property type="evidence" value="ECO:0007669"/>
    <property type="project" value="UniProtKB-SubCell"/>
</dbReference>
<dbReference type="InterPro" id="IPR054765">
    <property type="entry name" value="SLBB_dom"/>
</dbReference>
<sequence length="264" mass="28756">MKSPQFIKLPLLAILSVLFLNSCVSGKKITYFQNMEQLEQLADASKTGLSIKPNDLLTISVSAYNMEAAQPFNLPVVGVAMGGGDAGLRVGGTPQLQPFLVDSDGNIEFPQLGTVQVAGLNRQELAAKLKASISEYVKEPIVNVRIVNFQVSVLGEVNRPGTFSIPDEYLSLPKALGLAGDMSIYGMRENVLVVREENGQKKYAYLDLTDADVMNSPYYYLKQNDVVYVEPNNAQKQGAGYNRNATVYISIASVLISLAILITR</sequence>
<proteinExistence type="inferred from homology"/>
<dbReference type="HOGENOM" id="CLU_038343_1_0_10"/>
<dbReference type="PANTHER" id="PTHR33619">
    <property type="entry name" value="POLYSACCHARIDE EXPORT PROTEIN GFCE-RELATED"/>
    <property type="match status" value="1"/>
</dbReference>
<keyword evidence="6 15" id="KW-0812">Transmembrane</keyword>
<dbReference type="GO" id="GO:0015288">
    <property type="term" value="F:porin activity"/>
    <property type="evidence" value="ECO:0007669"/>
    <property type="project" value="UniProtKB-KW"/>
</dbReference>
<dbReference type="AlphaFoldDB" id="H2BZZ2"/>
<comment type="subcellular location">
    <subcellularLocation>
        <location evidence="1">Cell outer membrane</location>
        <topology evidence="1">Multi-pass membrane protein</topology>
    </subcellularLocation>
</comment>
<evidence type="ECO:0000259" key="17">
    <source>
        <dbReference type="Pfam" id="PF22461"/>
    </source>
</evidence>
<evidence type="ECO:0000256" key="1">
    <source>
        <dbReference type="ARBA" id="ARBA00004571"/>
    </source>
</evidence>
<evidence type="ECO:0000256" key="9">
    <source>
        <dbReference type="ARBA" id="ARBA00023065"/>
    </source>
</evidence>
<dbReference type="eggNOG" id="COG1596">
    <property type="taxonomic scope" value="Bacteria"/>
</dbReference>
<evidence type="ECO:0000259" key="16">
    <source>
        <dbReference type="Pfam" id="PF02563"/>
    </source>
</evidence>
<gene>
    <name evidence="18" type="ORF">Gilli_1715</name>
</gene>
<keyword evidence="4" id="KW-1134">Transmembrane beta strand</keyword>
<dbReference type="Pfam" id="PF02563">
    <property type="entry name" value="Poly_export"/>
    <property type="match status" value="1"/>
</dbReference>